<accession>A0ABZ2I1U6</accession>
<evidence type="ECO:0000256" key="1">
    <source>
        <dbReference type="ARBA" id="ARBA00004418"/>
    </source>
</evidence>
<dbReference type="InterPro" id="IPR039424">
    <property type="entry name" value="SBP_5"/>
</dbReference>
<dbReference type="EMBL" id="CP146275">
    <property type="protein sequence ID" value="WWT33822.1"/>
    <property type="molecule type" value="Genomic_DNA"/>
</dbReference>
<evidence type="ECO:0000256" key="3">
    <source>
        <dbReference type="SAM" id="SignalP"/>
    </source>
</evidence>
<dbReference type="SUPFAM" id="SSF53850">
    <property type="entry name" value="Periplasmic binding protein-like II"/>
    <property type="match status" value="1"/>
</dbReference>
<dbReference type="Gene3D" id="3.40.190.10">
    <property type="entry name" value="Periplasmic binding protein-like II"/>
    <property type="match status" value="1"/>
</dbReference>
<proteinExistence type="inferred from homology"/>
<gene>
    <name evidence="5" type="ORF">V6617_05020</name>
</gene>
<dbReference type="CDD" id="cd08500">
    <property type="entry name" value="PBP2_NikA_DppA_OppA_like_4"/>
    <property type="match status" value="1"/>
</dbReference>
<dbReference type="PANTHER" id="PTHR30290:SF62">
    <property type="entry name" value="OLIGOPEPTIDE ABC TRANSPORTER, PERIPLASMIC OLIGOPEPTIDE-BINDING PROTEIN"/>
    <property type="match status" value="1"/>
</dbReference>
<sequence length="661" mass="74418">MIKKPTIAIMAGYLAATALTAVPAVPALAQDTPAAQCSSYSQAPQLADRVAAGELPAVDERLPLHPLVIEPADEIGVYGGEFQDRWGGGRIADMRHYGYEPLVRWSVDGSEVIPGVAEGWDVSEDATTYTFHLREGMKWSDGEDFTADDIRYWWENVETNEKINPRGPRDIFVVNGEPMTLTVIDDYTVEMSWSQPYGLLLQQLATPYGQRVVMFPEHYVSQFDIDLNPEGVAEMMEEDGETDYTAWWRANVGSYDDAAQFNDPERPSVIAWIPTEPYADKQRFSFVRNPYYFKVDPECQQLPYLDAHTWTLSQDAEVDLLAALQGDVSMSGRNVSIPQNRAVFVDGQEQGDYRLVTADTCDFNTAIVWFSMNHPNETKAEVFQNHDFRAGLSLAINRPEIIDVVYLGQGEPFQAAPLPNSPFYNEQLATQYTEFDMDQANEYLDRVMSERGEDGMRLGPDGEPFSFRVGINADFKPDTVDVFQLVERTWREAGVDVTMDYRANDLHGTYVNDPERDAVVWVGENGCGQLPLLNASRLINDGGTTQWGNWDNWRAWDQERLGVTVDVPEGTEPVEPPANIARLYELRAMIPTTVGDEQTDLMNEFNDLLAEEFLAIGIATPGGFYRSVDNDIHNVPQPLIEGWYYPGPAPANFEAFFYRED</sequence>
<dbReference type="RefSeq" id="WP_338609547.1">
    <property type="nucleotide sequence ID" value="NZ_CP146275.1"/>
</dbReference>
<dbReference type="Gene3D" id="3.10.105.10">
    <property type="entry name" value="Dipeptide-binding Protein, Domain 3"/>
    <property type="match status" value="1"/>
</dbReference>
<evidence type="ECO:0000313" key="6">
    <source>
        <dbReference type="Proteomes" id="UP001369958"/>
    </source>
</evidence>
<dbReference type="Pfam" id="PF00496">
    <property type="entry name" value="SBP_bac_5"/>
    <property type="match status" value="1"/>
</dbReference>
<organism evidence="5 6">
    <name type="scientific">Pelagibacterium nitratireducens</name>
    <dbReference type="NCBI Taxonomy" id="1046114"/>
    <lineage>
        <taxon>Bacteria</taxon>
        <taxon>Pseudomonadati</taxon>
        <taxon>Pseudomonadota</taxon>
        <taxon>Alphaproteobacteria</taxon>
        <taxon>Hyphomicrobiales</taxon>
        <taxon>Devosiaceae</taxon>
        <taxon>Pelagibacterium</taxon>
    </lineage>
</organism>
<name>A0ABZ2I1U6_9HYPH</name>
<evidence type="ECO:0000256" key="2">
    <source>
        <dbReference type="ARBA" id="ARBA00005695"/>
    </source>
</evidence>
<comment type="similarity">
    <text evidence="2">Belongs to the bacterial solute-binding protein 5 family.</text>
</comment>
<reference evidence="5 6" key="1">
    <citation type="submission" date="2024-02" db="EMBL/GenBank/DDBJ databases">
        <title>Complete genome sequence of Pelagibacterium nitratireducens ZH15.</title>
        <authorList>
            <person name="Zhao L.H."/>
        </authorList>
    </citation>
    <scope>NUCLEOTIDE SEQUENCE [LARGE SCALE GENOMIC DNA]</scope>
    <source>
        <strain evidence="5 6">ZH15</strain>
    </source>
</reference>
<evidence type="ECO:0000259" key="4">
    <source>
        <dbReference type="Pfam" id="PF00496"/>
    </source>
</evidence>
<keyword evidence="6" id="KW-1185">Reference proteome</keyword>
<keyword evidence="3" id="KW-0732">Signal</keyword>
<dbReference type="InterPro" id="IPR023765">
    <property type="entry name" value="SBP_5_CS"/>
</dbReference>
<dbReference type="InterPro" id="IPR000914">
    <property type="entry name" value="SBP_5_dom"/>
</dbReference>
<feature type="domain" description="Solute-binding protein family 5" evidence="4">
    <location>
        <begin position="111"/>
        <end position="518"/>
    </location>
</feature>
<dbReference type="PROSITE" id="PS01040">
    <property type="entry name" value="SBP_BACTERIAL_5"/>
    <property type="match status" value="1"/>
</dbReference>
<protein>
    <submittedName>
        <fullName evidence="5">ABC transporter substrate-binding protein</fullName>
    </submittedName>
</protein>
<dbReference type="PANTHER" id="PTHR30290">
    <property type="entry name" value="PERIPLASMIC BINDING COMPONENT OF ABC TRANSPORTER"/>
    <property type="match status" value="1"/>
</dbReference>
<comment type="subcellular location">
    <subcellularLocation>
        <location evidence="1">Periplasm</location>
    </subcellularLocation>
</comment>
<evidence type="ECO:0000313" key="5">
    <source>
        <dbReference type="EMBL" id="WWT33822.1"/>
    </source>
</evidence>
<feature type="chain" id="PRO_5046724360" evidence="3">
    <location>
        <begin position="30"/>
        <end position="661"/>
    </location>
</feature>
<feature type="signal peptide" evidence="3">
    <location>
        <begin position="1"/>
        <end position="29"/>
    </location>
</feature>
<dbReference type="Proteomes" id="UP001369958">
    <property type="component" value="Chromosome"/>
</dbReference>